<comment type="caution">
    <text evidence="6">The sequence shown here is derived from an EMBL/GenBank/DDBJ whole genome shotgun (WGS) entry which is preliminary data.</text>
</comment>
<name>A0A934HPB2_9CLOT</name>
<feature type="domain" description="BMC" evidence="5">
    <location>
        <begin position="5"/>
        <end position="89"/>
    </location>
</feature>
<dbReference type="InterPro" id="IPR050575">
    <property type="entry name" value="BMC_shell"/>
</dbReference>
<evidence type="ECO:0000256" key="3">
    <source>
        <dbReference type="PROSITE-ProRule" id="PRU01278"/>
    </source>
</evidence>
<evidence type="ECO:0000256" key="1">
    <source>
        <dbReference type="ARBA" id="ARBA00024322"/>
    </source>
</evidence>
<dbReference type="EMBL" id="JAEEGB010000005">
    <property type="protein sequence ID" value="MBI6871941.1"/>
    <property type="molecule type" value="Genomic_DNA"/>
</dbReference>
<dbReference type="GO" id="GO:0031469">
    <property type="term" value="C:bacterial microcompartment"/>
    <property type="evidence" value="ECO:0007669"/>
    <property type="project" value="UniProtKB-SubCell"/>
</dbReference>
<organism evidence="6 7">
    <name type="scientific">Clostridium aciditolerans</name>
    <dbReference type="NCBI Taxonomy" id="339861"/>
    <lineage>
        <taxon>Bacteria</taxon>
        <taxon>Bacillati</taxon>
        <taxon>Bacillota</taxon>
        <taxon>Clostridia</taxon>
        <taxon>Eubacteriales</taxon>
        <taxon>Clostridiaceae</taxon>
        <taxon>Clostridium</taxon>
    </lineage>
</organism>
<feature type="coiled-coil region" evidence="4">
    <location>
        <begin position="117"/>
        <end position="144"/>
    </location>
</feature>
<gene>
    <name evidence="6" type="ORF">I6U51_04365</name>
</gene>
<proteinExistence type="inferred from homology"/>
<evidence type="ECO:0000313" key="7">
    <source>
        <dbReference type="Proteomes" id="UP000622687"/>
    </source>
</evidence>
<dbReference type="PANTHER" id="PTHR33941">
    <property type="entry name" value="PROPANEDIOL UTILIZATION PROTEIN PDUA"/>
    <property type="match status" value="1"/>
</dbReference>
<dbReference type="RefSeq" id="WP_211141375.1">
    <property type="nucleotide sequence ID" value="NZ_JAEEGB010000005.1"/>
</dbReference>
<dbReference type="PROSITE" id="PS51930">
    <property type="entry name" value="BMC_2"/>
    <property type="match status" value="1"/>
</dbReference>
<evidence type="ECO:0000256" key="4">
    <source>
        <dbReference type="SAM" id="Coils"/>
    </source>
</evidence>
<dbReference type="InterPro" id="IPR044872">
    <property type="entry name" value="CcmK/CsoS1_BMC"/>
</dbReference>
<dbReference type="SMART" id="SM00877">
    <property type="entry name" value="BMC"/>
    <property type="match status" value="1"/>
</dbReference>
<sequence>MKQSTLGLIETYGFIGAVEALDVAAKAANVELVSCEFVKGGIVTIIITGEVASVKASVEAAAIAVEKLGVLRSTHVIARAYDEVRDILQDVKSSDLVKKDEVNETGVSLTEIELDELDETEMDLTEIEDSVNETEVNLTEIEEDKISETEVDSTEIDLNEEFKDKIYTTREELEGMKVTELRTIARGLQNIPLTKKQIKFSKKEQLIEEILKNNRRQDK</sequence>
<evidence type="ECO:0000313" key="6">
    <source>
        <dbReference type="EMBL" id="MBI6871941.1"/>
    </source>
</evidence>
<dbReference type="Proteomes" id="UP000622687">
    <property type="component" value="Unassembled WGS sequence"/>
</dbReference>
<dbReference type="PANTHER" id="PTHR33941:SF11">
    <property type="entry name" value="BACTERIAL MICROCOMPARTMENT SHELL PROTEIN PDUJ"/>
    <property type="match status" value="1"/>
</dbReference>
<dbReference type="CDD" id="cd07045">
    <property type="entry name" value="BMC_CcmK_like"/>
    <property type="match status" value="1"/>
</dbReference>
<dbReference type="AlphaFoldDB" id="A0A934HPB2"/>
<reference evidence="6" key="1">
    <citation type="submission" date="2020-12" db="EMBL/GenBank/DDBJ databases">
        <title>Clostridium thailandense sp. nov., a novel acetogenic bacterium isolated from peat land soil in Thailand.</title>
        <authorList>
            <person name="Chaikitkaew S."/>
            <person name="Birkeland N.K."/>
        </authorList>
    </citation>
    <scope>NUCLEOTIDE SEQUENCE</scope>
    <source>
        <strain evidence="6">DSM 17425</strain>
    </source>
</reference>
<protein>
    <submittedName>
        <fullName evidence="6">BMC domain-containing protein</fullName>
    </submittedName>
</protein>
<comment type="similarity">
    <text evidence="3">Belongs to the bacterial microcompartments protein family.</text>
</comment>
<dbReference type="InterPro" id="IPR000249">
    <property type="entry name" value="BMC_dom"/>
</dbReference>
<dbReference type="Gene3D" id="3.30.70.1710">
    <property type="match status" value="1"/>
</dbReference>
<keyword evidence="2" id="KW-1283">Bacterial microcompartment</keyword>
<keyword evidence="7" id="KW-1185">Reference proteome</keyword>
<comment type="subcellular location">
    <subcellularLocation>
        <location evidence="1">Bacterial microcompartment</location>
    </subcellularLocation>
</comment>
<dbReference type="InterPro" id="IPR037233">
    <property type="entry name" value="CcmK-like_sf"/>
</dbReference>
<evidence type="ECO:0000259" key="5">
    <source>
        <dbReference type="PROSITE" id="PS51930"/>
    </source>
</evidence>
<keyword evidence="4" id="KW-0175">Coiled coil</keyword>
<dbReference type="Pfam" id="PF00936">
    <property type="entry name" value="BMC"/>
    <property type="match status" value="1"/>
</dbReference>
<accession>A0A934HPB2</accession>
<evidence type="ECO:0000256" key="2">
    <source>
        <dbReference type="ARBA" id="ARBA00024446"/>
    </source>
</evidence>
<dbReference type="SUPFAM" id="SSF143414">
    <property type="entry name" value="CcmK-like"/>
    <property type="match status" value="1"/>
</dbReference>